<dbReference type="CDD" id="cd03257">
    <property type="entry name" value="ABC_NikE_OppD_transporters"/>
    <property type="match status" value="1"/>
</dbReference>
<comment type="caution">
    <text evidence="6">The sequence shown here is derived from an EMBL/GenBank/DDBJ whole genome shotgun (WGS) entry which is preliminary data.</text>
</comment>
<dbReference type="Pfam" id="PF00005">
    <property type="entry name" value="ABC_tran"/>
    <property type="match status" value="1"/>
</dbReference>
<keyword evidence="1" id="KW-0813">Transport</keyword>
<feature type="domain" description="ABC transporter" evidence="5">
    <location>
        <begin position="6"/>
        <end position="254"/>
    </location>
</feature>
<dbReference type="GO" id="GO:0005524">
    <property type="term" value="F:ATP binding"/>
    <property type="evidence" value="ECO:0007669"/>
    <property type="project" value="UniProtKB-KW"/>
</dbReference>
<dbReference type="GO" id="GO:0016887">
    <property type="term" value="F:ATP hydrolysis activity"/>
    <property type="evidence" value="ECO:0007669"/>
    <property type="project" value="InterPro"/>
</dbReference>
<dbReference type="RefSeq" id="WP_120085367.1">
    <property type="nucleotide sequence ID" value="NZ_QMDW01000017.1"/>
</dbReference>
<evidence type="ECO:0000259" key="5">
    <source>
        <dbReference type="PROSITE" id="PS50893"/>
    </source>
</evidence>
<dbReference type="PROSITE" id="PS00211">
    <property type="entry name" value="ABC_TRANSPORTER_1"/>
    <property type="match status" value="1"/>
</dbReference>
<feature type="region of interest" description="Disordered" evidence="4">
    <location>
        <begin position="258"/>
        <end position="291"/>
    </location>
</feature>
<dbReference type="Proteomes" id="UP000281564">
    <property type="component" value="Unassembled WGS sequence"/>
</dbReference>
<evidence type="ECO:0000256" key="2">
    <source>
        <dbReference type="ARBA" id="ARBA00022741"/>
    </source>
</evidence>
<dbReference type="InterPro" id="IPR003439">
    <property type="entry name" value="ABC_transporter-like_ATP-bd"/>
</dbReference>
<keyword evidence="3 6" id="KW-0067">ATP-binding</keyword>
<dbReference type="AlphaFoldDB" id="A0A3A6PYK8"/>
<organism evidence="6 7">
    <name type="scientific">Halonotius pteroides</name>
    <dbReference type="NCBI Taxonomy" id="268735"/>
    <lineage>
        <taxon>Archaea</taxon>
        <taxon>Methanobacteriati</taxon>
        <taxon>Methanobacteriota</taxon>
        <taxon>Stenosarchaea group</taxon>
        <taxon>Halobacteria</taxon>
        <taxon>Halobacteriales</taxon>
        <taxon>Haloferacaceae</taxon>
        <taxon>Halonotius</taxon>
    </lineage>
</organism>
<gene>
    <name evidence="6" type="ORF">DP106_11265</name>
</gene>
<feature type="compositionally biased region" description="Basic and acidic residues" evidence="4">
    <location>
        <begin position="266"/>
        <end position="275"/>
    </location>
</feature>
<name>A0A3A6PYK8_9EURY</name>
<reference evidence="6 7" key="1">
    <citation type="submission" date="2018-06" db="EMBL/GenBank/DDBJ databases">
        <title>Halonotius sp. F13-13 a new haloarchaeeon isolated from a solar saltern from Isla Cristina, Huelva, Spain.</title>
        <authorList>
            <person name="Duran-Viseras A."/>
            <person name="Sanchez-Porro C."/>
            <person name="Ventosa A."/>
        </authorList>
    </citation>
    <scope>NUCLEOTIDE SEQUENCE [LARGE SCALE GENOMIC DNA]</scope>
    <source>
        <strain evidence="6 7">CECT 7525</strain>
    </source>
</reference>
<dbReference type="OrthoDB" id="18209at2157"/>
<proteinExistence type="predicted"/>
<dbReference type="FunFam" id="3.40.50.300:FF:000016">
    <property type="entry name" value="Oligopeptide ABC transporter ATP-binding component"/>
    <property type="match status" value="1"/>
</dbReference>
<keyword evidence="7" id="KW-1185">Reference proteome</keyword>
<keyword evidence="2" id="KW-0547">Nucleotide-binding</keyword>
<dbReference type="NCBIfam" id="TIGR01727">
    <property type="entry name" value="oligo_HPY"/>
    <property type="match status" value="1"/>
</dbReference>
<accession>A0A3A6PYK8</accession>
<dbReference type="GO" id="GO:0055085">
    <property type="term" value="P:transmembrane transport"/>
    <property type="evidence" value="ECO:0007669"/>
    <property type="project" value="UniProtKB-ARBA"/>
</dbReference>
<dbReference type="InterPro" id="IPR013563">
    <property type="entry name" value="Oligopep_ABC_C"/>
</dbReference>
<dbReference type="PROSITE" id="PS50893">
    <property type="entry name" value="ABC_TRANSPORTER_2"/>
    <property type="match status" value="1"/>
</dbReference>
<evidence type="ECO:0000256" key="1">
    <source>
        <dbReference type="ARBA" id="ARBA00022448"/>
    </source>
</evidence>
<dbReference type="SMART" id="SM00382">
    <property type="entry name" value="AAA"/>
    <property type="match status" value="1"/>
</dbReference>
<dbReference type="Pfam" id="PF08352">
    <property type="entry name" value="oligo_HPY"/>
    <property type="match status" value="1"/>
</dbReference>
<evidence type="ECO:0000256" key="3">
    <source>
        <dbReference type="ARBA" id="ARBA00022840"/>
    </source>
</evidence>
<evidence type="ECO:0000256" key="4">
    <source>
        <dbReference type="SAM" id="MobiDB-lite"/>
    </source>
</evidence>
<protein>
    <submittedName>
        <fullName evidence="6">Peptide ABC transporter ATP-binding protein</fullName>
    </submittedName>
</protein>
<dbReference type="SUPFAM" id="SSF52540">
    <property type="entry name" value="P-loop containing nucleoside triphosphate hydrolases"/>
    <property type="match status" value="1"/>
</dbReference>
<dbReference type="InterPro" id="IPR027417">
    <property type="entry name" value="P-loop_NTPase"/>
</dbReference>
<dbReference type="InterPro" id="IPR017871">
    <property type="entry name" value="ABC_transporter-like_CS"/>
</dbReference>
<dbReference type="GO" id="GO:0015833">
    <property type="term" value="P:peptide transport"/>
    <property type="evidence" value="ECO:0007669"/>
    <property type="project" value="InterPro"/>
</dbReference>
<dbReference type="Gene3D" id="3.40.50.300">
    <property type="entry name" value="P-loop containing nucleotide triphosphate hydrolases"/>
    <property type="match status" value="1"/>
</dbReference>
<evidence type="ECO:0000313" key="6">
    <source>
        <dbReference type="EMBL" id="RJX48713.1"/>
    </source>
</evidence>
<sequence length="343" mass="38367">MTAPVLEVKNLEKYFDTNTGWFENKPPVKAVDGISLTVDEGETLALIGESGSGKSTVAETIINIHEATGGLIRYQGEDITNPLKEQLETIRSDIQLVFQDPTSCLNPRRTIEKSLRVPLKATGVAKDKRNQRVQEMLERVGLTDEYLYKYPHELSGGQKQRVNIARALAVEPRLLLLDEPTSALDVSVQAKIIDLLRDLQEELDLTYLFITHDLSVVRNFADETAVMYLGEIQEKGPTEEIFQSPKHPYTRALLSSIPVTSDSDEEYRPDSEPLRGEVPSPREAPSGCRLHPRCPHATEECSMQHPDTQQVDDVEVQCIAYKEESEGFESLLTATNDTSTESQ</sequence>
<evidence type="ECO:0000313" key="7">
    <source>
        <dbReference type="Proteomes" id="UP000281564"/>
    </source>
</evidence>
<dbReference type="InterPro" id="IPR003593">
    <property type="entry name" value="AAA+_ATPase"/>
</dbReference>
<dbReference type="InterPro" id="IPR050319">
    <property type="entry name" value="ABC_transp_ATP-bind"/>
</dbReference>
<dbReference type="PANTHER" id="PTHR43776">
    <property type="entry name" value="TRANSPORT ATP-BINDING PROTEIN"/>
    <property type="match status" value="1"/>
</dbReference>
<dbReference type="EMBL" id="QMDW01000017">
    <property type="protein sequence ID" value="RJX48713.1"/>
    <property type="molecule type" value="Genomic_DNA"/>
</dbReference>